<sequence length="74" mass="8353">MSNPGKNLLIHNNHSISCMLFSNVYASRINFRNSFKYSELAGELFVDSGNVVTAPHKLVGEYRKFLDQLTPSSF</sequence>
<comment type="caution">
    <text evidence="1">The sequence shown here is derived from an EMBL/GenBank/DDBJ whole genome shotgun (WGS) entry which is preliminary data.</text>
</comment>
<dbReference type="AlphaFoldDB" id="A0A1F7S6T0"/>
<evidence type="ECO:0000313" key="1">
    <source>
        <dbReference type="EMBL" id="OGL49523.1"/>
    </source>
</evidence>
<name>A0A1F7S6T0_9BACT</name>
<proteinExistence type="predicted"/>
<dbReference type="EMBL" id="MGDD01000016">
    <property type="protein sequence ID" value="OGL49523.1"/>
    <property type="molecule type" value="Genomic_DNA"/>
</dbReference>
<evidence type="ECO:0000313" key="2">
    <source>
        <dbReference type="Proteomes" id="UP000179266"/>
    </source>
</evidence>
<organism evidence="1 2">
    <name type="scientific">Candidatus Schekmanbacteria bacterium RBG_13_48_7</name>
    <dbReference type="NCBI Taxonomy" id="1817878"/>
    <lineage>
        <taxon>Bacteria</taxon>
        <taxon>Candidatus Schekmaniibacteriota</taxon>
    </lineage>
</organism>
<accession>A0A1F7S6T0</accession>
<reference evidence="1 2" key="1">
    <citation type="journal article" date="2016" name="Nat. Commun.">
        <title>Thousands of microbial genomes shed light on interconnected biogeochemical processes in an aquifer system.</title>
        <authorList>
            <person name="Anantharaman K."/>
            <person name="Brown C.T."/>
            <person name="Hug L.A."/>
            <person name="Sharon I."/>
            <person name="Castelle C.J."/>
            <person name="Probst A.J."/>
            <person name="Thomas B.C."/>
            <person name="Singh A."/>
            <person name="Wilkins M.J."/>
            <person name="Karaoz U."/>
            <person name="Brodie E.L."/>
            <person name="Williams K.H."/>
            <person name="Hubbard S.S."/>
            <person name="Banfield J.F."/>
        </authorList>
    </citation>
    <scope>NUCLEOTIDE SEQUENCE [LARGE SCALE GENOMIC DNA]</scope>
</reference>
<protein>
    <submittedName>
        <fullName evidence="1">Uncharacterized protein</fullName>
    </submittedName>
</protein>
<gene>
    <name evidence="1" type="ORF">A2161_08820</name>
</gene>
<dbReference type="Proteomes" id="UP000179266">
    <property type="component" value="Unassembled WGS sequence"/>
</dbReference>